<sequence length="96" mass="10726">MDMQHEHPSRVERPSPIKRSKWPWRVLFFGTWLIAAFLFLVLLGLGIAAVVAGFAPDLDWQWRCLAFIAGAAIILVCLAMLKAAFLERSSAPSCRA</sequence>
<evidence type="ECO:0000313" key="3">
    <source>
        <dbReference type="Proteomes" id="UP000486534"/>
    </source>
</evidence>
<proteinExistence type="predicted"/>
<dbReference type="Proteomes" id="UP000486534">
    <property type="component" value="Unassembled WGS sequence"/>
</dbReference>
<dbReference type="RefSeq" id="WP_152897720.1">
    <property type="nucleotide sequence ID" value="NZ_WHUV01000002.1"/>
</dbReference>
<organism evidence="2 3">
    <name type="scientific">Pseudomonas piscis</name>
    <dbReference type="NCBI Taxonomy" id="2614538"/>
    <lineage>
        <taxon>Bacteria</taxon>
        <taxon>Pseudomonadati</taxon>
        <taxon>Pseudomonadota</taxon>
        <taxon>Gammaproteobacteria</taxon>
        <taxon>Pseudomonadales</taxon>
        <taxon>Pseudomonadaceae</taxon>
        <taxon>Pseudomonas</taxon>
    </lineage>
</organism>
<feature type="transmembrane region" description="Helical" evidence="1">
    <location>
        <begin position="60"/>
        <end position="81"/>
    </location>
</feature>
<dbReference type="AlphaFoldDB" id="A0A7X1PMZ8"/>
<dbReference type="EMBL" id="WHUV01000002">
    <property type="protein sequence ID" value="MQA54130.1"/>
    <property type="molecule type" value="Genomic_DNA"/>
</dbReference>
<reference evidence="2 3" key="1">
    <citation type="submission" date="2019-10" db="EMBL/GenBank/DDBJ databases">
        <title>Pseudomonas dajingensis sp. nov., isolated from the profound head ulcers of farmed Murray cod (Maccullochella peelii peelii).</title>
        <authorList>
            <person name="Liu Y."/>
        </authorList>
    </citation>
    <scope>NUCLEOTIDE SEQUENCE [LARGE SCALE GENOMIC DNA]</scope>
    <source>
        <strain evidence="2 3">MC042</strain>
    </source>
</reference>
<keyword evidence="1" id="KW-0812">Transmembrane</keyword>
<protein>
    <submittedName>
        <fullName evidence="2">Uncharacterized protein</fullName>
    </submittedName>
</protein>
<keyword evidence="1" id="KW-0472">Membrane</keyword>
<gene>
    <name evidence="2" type="ORF">GDH07_12495</name>
</gene>
<comment type="caution">
    <text evidence="2">The sequence shown here is derived from an EMBL/GenBank/DDBJ whole genome shotgun (WGS) entry which is preliminary data.</text>
</comment>
<feature type="transmembrane region" description="Helical" evidence="1">
    <location>
        <begin position="26"/>
        <end position="54"/>
    </location>
</feature>
<evidence type="ECO:0000313" key="2">
    <source>
        <dbReference type="EMBL" id="MQA54130.1"/>
    </source>
</evidence>
<keyword evidence="1" id="KW-1133">Transmembrane helix</keyword>
<evidence type="ECO:0000256" key="1">
    <source>
        <dbReference type="SAM" id="Phobius"/>
    </source>
</evidence>
<accession>A0A7X1PMZ8</accession>
<name>A0A7X1PMZ8_9PSED</name>